<reference evidence="2 3" key="1">
    <citation type="submission" date="2017-03" db="EMBL/GenBank/DDBJ databases">
        <title>Genomes of endolithic fungi from Antarctica.</title>
        <authorList>
            <person name="Coleine C."/>
            <person name="Masonjones S."/>
            <person name="Stajich J.E."/>
        </authorList>
    </citation>
    <scope>NUCLEOTIDE SEQUENCE [LARGE SCALE GENOMIC DNA]</scope>
    <source>
        <strain evidence="2 3">CCFEE 6315</strain>
    </source>
</reference>
<evidence type="ECO:0000313" key="3">
    <source>
        <dbReference type="Proteomes" id="UP000308549"/>
    </source>
</evidence>
<dbReference type="AlphaFoldDB" id="A0A4V5N3R6"/>
<keyword evidence="3" id="KW-1185">Reference proteome</keyword>
<comment type="caution">
    <text evidence="2">The sequence shown here is derived from an EMBL/GenBank/DDBJ whole genome shotgun (WGS) entry which is preliminary data.</text>
</comment>
<evidence type="ECO:0000256" key="1">
    <source>
        <dbReference type="SAM" id="MobiDB-lite"/>
    </source>
</evidence>
<protein>
    <recommendedName>
        <fullName evidence="4">F-box domain-containing protein</fullName>
    </recommendedName>
</protein>
<dbReference type="PANTHER" id="PTHR42085">
    <property type="entry name" value="F-BOX DOMAIN-CONTAINING PROTEIN"/>
    <property type="match status" value="1"/>
</dbReference>
<evidence type="ECO:0008006" key="4">
    <source>
        <dbReference type="Google" id="ProtNLM"/>
    </source>
</evidence>
<evidence type="ECO:0000313" key="2">
    <source>
        <dbReference type="EMBL" id="TKA24729.1"/>
    </source>
</evidence>
<gene>
    <name evidence="2" type="ORF">B0A50_05717</name>
</gene>
<dbReference type="PANTHER" id="PTHR42085:SF1">
    <property type="entry name" value="F-BOX DOMAIN-CONTAINING PROTEIN"/>
    <property type="match status" value="1"/>
</dbReference>
<name>A0A4V5N3R6_9PEZI</name>
<accession>A0A4V5N3R6</accession>
<sequence length="391" mass="44318">MASCSPHTSASPSLIGLPTNSPASTAPSLPRLPLNLSASTSSPLLELPSELLGQIIGHVLRQDKTISVVQPDGARLCLPNAVLIASKELYHTGIGMFWSMNTFTFGTGHVLQSFLGNVRPKMLQSIRSIVLSEEVVCDFYTFTVLGFHRFNRSSMLWLIPNWPPSLGCLARLPKLQRLEVVVERLKDPGACDIDRALLDAVHGLNKDGVFDVPKVILYGWPQGCSAAHYTRDLVFRSIPATVLNGLRSLQMTYRRHPYVRDEKLSTAEALQYAKDLRSEKWKYCPYEVRDANGYWTHRNEADRWKALLWLEARTAVYWDGDAPSSSSEVGVEDIRLFQWCTWTTEWWVLKDYGPRQETPGPRQETPRKWEELFDEQGELRPGFRLEDVEIS</sequence>
<proteinExistence type="predicted"/>
<dbReference type="InterPro" id="IPR038883">
    <property type="entry name" value="AN11006-like"/>
</dbReference>
<feature type="region of interest" description="Disordered" evidence="1">
    <location>
        <begin position="1"/>
        <end position="22"/>
    </location>
</feature>
<dbReference type="Proteomes" id="UP000308549">
    <property type="component" value="Unassembled WGS sequence"/>
</dbReference>
<dbReference type="EMBL" id="NAJL01000041">
    <property type="protein sequence ID" value="TKA24729.1"/>
    <property type="molecule type" value="Genomic_DNA"/>
</dbReference>
<organism evidence="2 3">
    <name type="scientific">Salinomyces thailandicus</name>
    <dbReference type="NCBI Taxonomy" id="706561"/>
    <lineage>
        <taxon>Eukaryota</taxon>
        <taxon>Fungi</taxon>
        <taxon>Dikarya</taxon>
        <taxon>Ascomycota</taxon>
        <taxon>Pezizomycotina</taxon>
        <taxon>Dothideomycetes</taxon>
        <taxon>Dothideomycetidae</taxon>
        <taxon>Mycosphaerellales</taxon>
        <taxon>Teratosphaeriaceae</taxon>
        <taxon>Salinomyces</taxon>
    </lineage>
</organism>